<dbReference type="OrthoDB" id="9807765at2"/>
<dbReference type="Pfam" id="PF00126">
    <property type="entry name" value="HTH_1"/>
    <property type="match status" value="1"/>
</dbReference>
<dbReference type="AlphaFoldDB" id="H0HWS7"/>
<evidence type="ECO:0000256" key="4">
    <source>
        <dbReference type="ARBA" id="ARBA00023163"/>
    </source>
</evidence>
<evidence type="ECO:0000259" key="5">
    <source>
        <dbReference type="PROSITE" id="PS50931"/>
    </source>
</evidence>
<dbReference type="SUPFAM" id="SSF46785">
    <property type="entry name" value="Winged helix' DNA-binding domain"/>
    <property type="match status" value="1"/>
</dbReference>
<evidence type="ECO:0000313" key="7">
    <source>
        <dbReference type="Proteomes" id="UP000003250"/>
    </source>
</evidence>
<protein>
    <submittedName>
        <fullName evidence="6">DNA-binding transcriptional activator GcvA</fullName>
    </submittedName>
</protein>
<keyword evidence="3 6" id="KW-0238">DNA-binding</keyword>
<gene>
    <name evidence="6" type="ORF">MAXJ12_23382</name>
</gene>
<dbReference type="Pfam" id="PF03466">
    <property type="entry name" value="LysR_substrate"/>
    <property type="match status" value="1"/>
</dbReference>
<sequence length="311" mass="35140">MSYRLPPLNALKAFEAAARLGSFSRAADELCVTQGAISRHIKILEESLETKLFRRVHRQVHLTEEGLAYSRSVREAFAIIETETANLNPHYADRIIRIKALPTFAMRWLIPRLSDFTRQYPEYEVSIQTSHKFADFEYDDLDGSIEFGTGNWKDVASDLLFPTMLTPVCSPRLADGAGPPQSLEQLPRYVLLHSKQRPDLWNQWLTSVGATNVPTKDVARLEDSGLVYQAAIDGLGLAIAEFGYVKEDIRLGRLVKPFDYILVGNQGYYFVCLPRKLRLKKVAAFRKWIMSRAEETRSLASETSVAIVEGA</sequence>
<comment type="similarity">
    <text evidence="1">Belongs to the LysR transcriptional regulatory family.</text>
</comment>
<dbReference type="SUPFAM" id="SSF53850">
    <property type="entry name" value="Periplasmic binding protein-like II"/>
    <property type="match status" value="1"/>
</dbReference>
<dbReference type="GO" id="GO:0043565">
    <property type="term" value="F:sequence-specific DNA binding"/>
    <property type="evidence" value="ECO:0007669"/>
    <property type="project" value="TreeGrafter"/>
</dbReference>
<dbReference type="RefSeq" id="WP_008838266.1">
    <property type="nucleotide sequence ID" value="NZ_AHAM01000189.1"/>
</dbReference>
<keyword evidence="7" id="KW-1185">Reference proteome</keyword>
<dbReference type="PROSITE" id="PS50931">
    <property type="entry name" value="HTH_LYSR"/>
    <property type="match status" value="1"/>
</dbReference>
<dbReference type="InterPro" id="IPR000847">
    <property type="entry name" value="LysR_HTH_N"/>
</dbReference>
<evidence type="ECO:0000256" key="1">
    <source>
        <dbReference type="ARBA" id="ARBA00009437"/>
    </source>
</evidence>
<dbReference type="EMBL" id="AHAM01000189">
    <property type="protein sequence ID" value="EHK54820.1"/>
    <property type="molecule type" value="Genomic_DNA"/>
</dbReference>
<dbReference type="InterPro" id="IPR058163">
    <property type="entry name" value="LysR-type_TF_proteobact-type"/>
</dbReference>
<feature type="domain" description="HTH lysR-type" evidence="5">
    <location>
        <begin position="6"/>
        <end position="63"/>
    </location>
</feature>
<reference evidence="6 7" key="1">
    <citation type="journal article" date="2012" name="J. Bacteriol.">
        <title>Draft Genome Sequence of Mesorhizobium alhagi CCNWXJ12-2T, a Novel Salt-Resistant Species Isolated from the Desert of Northwestern China.</title>
        <authorList>
            <person name="Zhou M."/>
            <person name="Chen W."/>
            <person name="Chen H."/>
            <person name="Wei G."/>
        </authorList>
    </citation>
    <scope>NUCLEOTIDE SEQUENCE [LARGE SCALE GENOMIC DNA]</scope>
    <source>
        <strain evidence="6 7">CCNWXJ12-2</strain>
    </source>
</reference>
<dbReference type="Gene3D" id="1.10.10.10">
    <property type="entry name" value="Winged helix-like DNA-binding domain superfamily/Winged helix DNA-binding domain"/>
    <property type="match status" value="1"/>
</dbReference>
<keyword evidence="4" id="KW-0804">Transcription</keyword>
<dbReference type="GO" id="GO:0003700">
    <property type="term" value="F:DNA-binding transcription factor activity"/>
    <property type="evidence" value="ECO:0007669"/>
    <property type="project" value="InterPro"/>
</dbReference>
<keyword evidence="2" id="KW-0805">Transcription regulation</keyword>
<evidence type="ECO:0000256" key="2">
    <source>
        <dbReference type="ARBA" id="ARBA00023015"/>
    </source>
</evidence>
<name>H0HWS7_9HYPH</name>
<dbReference type="Gene3D" id="3.40.190.10">
    <property type="entry name" value="Periplasmic binding protein-like II"/>
    <property type="match status" value="2"/>
</dbReference>
<accession>H0HWS7</accession>
<dbReference type="PATRIC" id="fig|1107882.3.peg.4557"/>
<dbReference type="NCBIfam" id="NF008352">
    <property type="entry name" value="PRK11139.1"/>
    <property type="match status" value="1"/>
</dbReference>
<dbReference type="FunFam" id="1.10.10.10:FF:000038">
    <property type="entry name" value="Glycine cleavage system transcriptional activator"/>
    <property type="match status" value="1"/>
</dbReference>
<dbReference type="PANTHER" id="PTHR30537:SF26">
    <property type="entry name" value="GLYCINE CLEAVAGE SYSTEM TRANSCRIPTIONAL ACTIVATOR"/>
    <property type="match status" value="1"/>
</dbReference>
<dbReference type="InterPro" id="IPR036390">
    <property type="entry name" value="WH_DNA-bd_sf"/>
</dbReference>
<proteinExistence type="inferred from homology"/>
<dbReference type="PANTHER" id="PTHR30537">
    <property type="entry name" value="HTH-TYPE TRANSCRIPTIONAL REGULATOR"/>
    <property type="match status" value="1"/>
</dbReference>
<dbReference type="InterPro" id="IPR036388">
    <property type="entry name" value="WH-like_DNA-bd_sf"/>
</dbReference>
<organism evidence="6 7">
    <name type="scientific">Mesorhizobium alhagi CCNWXJ12-2</name>
    <dbReference type="NCBI Taxonomy" id="1107882"/>
    <lineage>
        <taxon>Bacteria</taxon>
        <taxon>Pseudomonadati</taxon>
        <taxon>Pseudomonadota</taxon>
        <taxon>Alphaproteobacteria</taxon>
        <taxon>Hyphomicrobiales</taxon>
        <taxon>Phyllobacteriaceae</taxon>
        <taxon>Allomesorhizobium</taxon>
    </lineage>
</organism>
<dbReference type="CDD" id="cd08432">
    <property type="entry name" value="PBP2_GcdR_TrpI_HvrB_AmpR_like"/>
    <property type="match status" value="1"/>
</dbReference>
<dbReference type="GO" id="GO:0006351">
    <property type="term" value="P:DNA-templated transcription"/>
    <property type="evidence" value="ECO:0007669"/>
    <property type="project" value="TreeGrafter"/>
</dbReference>
<dbReference type="Proteomes" id="UP000003250">
    <property type="component" value="Unassembled WGS sequence"/>
</dbReference>
<dbReference type="InterPro" id="IPR005119">
    <property type="entry name" value="LysR_subst-bd"/>
</dbReference>
<evidence type="ECO:0000256" key="3">
    <source>
        <dbReference type="ARBA" id="ARBA00023125"/>
    </source>
</evidence>
<evidence type="ECO:0000313" key="6">
    <source>
        <dbReference type="EMBL" id="EHK54820.1"/>
    </source>
</evidence>
<dbReference type="PRINTS" id="PR00039">
    <property type="entry name" value="HTHLYSR"/>
</dbReference>